<dbReference type="UniPathway" id="UPA00344"/>
<dbReference type="Proteomes" id="UP000322699">
    <property type="component" value="Unassembled WGS sequence"/>
</dbReference>
<dbReference type="InterPro" id="IPR012675">
    <property type="entry name" value="Beta-grasp_dom_sf"/>
</dbReference>
<comment type="caution">
    <text evidence="4">The sequence shown here is derived from an EMBL/GenBank/DDBJ whole genome shotgun (WGS) entry which is preliminary data.</text>
</comment>
<evidence type="ECO:0000256" key="3">
    <source>
        <dbReference type="ARBA" id="ARBA00024247"/>
    </source>
</evidence>
<protein>
    <recommendedName>
        <fullName evidence="3">Molybdopterin synthase sulfur carrier subunit</fullName>
    </recommendedName>
</protein>
<dbReference type="InterPro" id="IPR003749">
    <property type="entry name" value="ThiS/MoaD-like"/>
</dbReference>
<dbReference type="Gene3D" id="3.10.20.30">
    <property type="match status" value="1"/>
</dbReference>
<dbReference type="AlphaFoldDB" id="A0A5B1CPC0"/>
<name>A0A5B1CPC0_9BACT</name>
<dbReference type="InterPro" id="IPR044672">
    <property type="entry name" value="MOCS2A"/>
</dbReference>
<dbReference type="EMBL" id="VRLW01000001">
    <property type="protein sequence ID" value="KAA1261699.1"/>
    <property type="molecule type" value="Genomic_DNA"/>
</dbReference>
<dbReference type="InterPro" id="IPR016155">
    <property type="entry name" value="Mopterin_synth/thiamin_S_b"/>
</dbReference>
<evidence type="ECO:0000256" key="1">
    <source>
        <dbReference type="ARBA" id="ARBA00022741"/>
    </source>
</evidence>
<dbReference type="OrthoDB" id="7066694at2"/>
<dbReference type="PANTHER" id="PTHR33359:SF1">
    <property type="entry name" value="MOLYBDOPTERIN SYNTHASE SULFUR CARRIER SUBUNIT"/>
    <property type="match status" value="1"/>
</dbReference>
<evidence type="ECO:0000313" key="5">
    <source>
        <dbReference type="Proteomes" id="UP000322699"/>
    </source>
</evidence>
<dbReference type="GO" id="GO:0006777">
    <property type="term" value="P:Mo-molybdopterin cofactor biosynthetic process"/>
    <property type="evidence" value="ECO:0007669"/>
    <property type="project" value="InterPro"/>
</dbReference>
<comment type="similarity">
    <text evidence="2">Belongs to the MoaD family.</text>
</comment>
<evidence type="ECO:0000313" key="4">
    <source>
        <dbReference type="EMBL" id="KAA1261699.1"/>
    </source>
</evidence>
<sequence>MKIEVMMFAAAKESVGSDRITLELEQPATSGSLMEQLGQIHPGLKPLLPSCRLAVDDQYVPDDFPLGSHHEIALIPPVSGG</sequence>
<dbReference type="PANTHER" id="PTHR33359">
    <property type="entry name" value="MOLYBDOPTERIN SYNTHASE SULFUR CARRIER SUBUNIT"/>
    <property type="match status" value="1"/>
</dbReference>
<reference evidence="4 5" key="1">
    <citation type="submission" date="2019-08" db="EMBL/GenBank/DDBJ databases">
        <title>Deep-cultivation of Planctomycetes and their phenomic and genomic characterization uncovers novel biology.</title>
        <authorList>
            <person name="Wiegand S."/>
            <person name="Jogler M."/>
            <person name="Boedeker C."/>
            <person name="Pinto D."/>
            <person name="Vollmers J."/>
            <person name="Rivas-Marin E."/>
            <person name="Kohn T."/>
            <person name="Peeters S.H."/>
            <person name="Heuer A."/>
            <person name="Rast P."/>
            <person name="Oberbeckmann S."/>
            <person name="Bunk B."/>
            <person name="Jeske O."/>
            <person name="Meyerdierks A."/>
            <person name="Storesund J.E."/>
            <person name="Kallscheuer N."/>
            <person name="Luecker S."/>
            <person name="Lage O.M."/>
            <person name="Pohl T."/>
            <person name="Merkel B.J."/>
            <person name="Hornburger P."/>
            <person name="Mueller R.-W."/>
            <person name="Bruemmer F."/>
            <person name="Labrenz M."/>
            <person name="Spormann A.M."/>
            <person name="Op Den Camp H."/>
            <person name="Overmann J."/>
            <person name="Amann R."/>
            <person name="Jetten M.S.M."/>
            <person name="Mascher T."/>
            <person name="Medema M.H."/>
            <person name="Devos D.P."/>
            <person name="Kaster A.-K."/>
            <person name="Ovreas L."/>
            <person name="Rohde M."/>
            <person name="Galperin M.Y."/>
            <person name="Jogler C."/>
        </authorList>
    </citation>
    <scope>NUCLEOTIDE SEQUENCE [LARGE SCALE GENOMIC DNA]</scope>
    <source>
        <strain evidence="4 5">LF1</strain>
    </source>
</reference>
<dbReference type="RefSeq" id="WP_068258396.1">
    <property type="nucleotide sequence ID" value="NZ_LWSK01000005.1"/>
</dbReference>
<organism evidence="4 5">
    <name type="scientific">Rubripirellula obstinata</name>
    <dbReference type="NCBI Taxonomy" id="406547"/>
    <lineage>
        <taxon>Bacteria</taxon>
        <taxon>Pseudomonadati</taxon>
        <taxon>Planctomycetota</taxon>
        <taxon>Planctomycetia</taxon>
        <taxon>Pirellulales</taxon>
        <taxon>Pirellulaceae</taxon>
        <taxon>Rubripirellula</taxon>
    </lineage>
</organism>
<dbReference type="GO" id="GO:0000166">
    <property type="term" value="F:nucleotide binding"/>
    <property type="evidence" value="ECO:0007669"/>
    <property type="project" value="UniProtKB-KW"/>
</dbReference>
<proteinExistence type="inferred from homology"/>
<dbReference type="GO" id="GO:1990133">
    <property type="term" value="C:molybdopterin adenylyltransferase complex"/>
    <property type="evidence" value="ECO:0007669"/>
    <property type="project" value="TreeGrafter"/>
</dbReference>
<keyword evidence="5" id="KW-1185">Reference proteome</keyword>
<dbReference type="CDD" id="cd00754">
    <property type="entry name" value="Ubl_MoaD"/>
    <property type="match status" value="1"/>
</dbReference>
<gene>
    <name evidence="4" type="ORF">LF1_42540</name>
</gene>
<dbReference type="SUPFAM" id="SSF54285">
    <property type="entry name" value="MoaD/ThiS"/>
    <property type="match status" value="1"/>
</dbReference>
<evidence type="ECO:0000256" key="2">
    <source>
        <dbReference type="ARBA" id="ARBA00024200"/>
    </source>
</evidence>
<dbReference type="Pfam" id="PF02597">
    <property type="entry name" value="ThiS"/>
    <property type="match status" value="1"/>
</dbReference>
<keyword evidence="1" id="KW-0547">Nucleotide-binding</keyword>
<accession>A0A5B1CPC0</accession>